<feature type="non-terminal residue" evidence="1">
    <location>
        <position position="44"/>
    </location>
</feature>
<gene>
    <name evidence="1" type="ORF">METZ01_LOCUS308595</name>
</gene>
<name>A0A382N862_9ZZZZ</name>
<dbReference type="AlphaFoldDB" id="A0A382N862"/>
<organism evidence="1">
    <name type="scientific">marine metagenome</name>
    <dbReference type="NCBI Taxonomy" id="408172"/>
    <lineage>
        <taxon>unclassified sequences</taxon>
        <taxon>metagenomes</taxon>
        <taxon>ecological metagenomes</taxon>
    </lineage>
</organism>
<proteinExistence type="predicted"/>
<dbReference type="EMBL" id="UINC01097760">
    <property type="protein sequence ID" value="SVC55741.1"/>
    <property type="molecule type" value="Genomic_DNA"/>
</dbReference>
<protein>
    <submittedName>
        <fullName evidence="1">Uncharacterized protein</fullName>
    </submittedName>
</protein>
<evidence type="ECO:0000313" key="1">
    <source>
        <dbReference type="EMBL" id="SVC55741.1"/>
    </source>
</evidence>
<reference evidence="1" key="1">
    <citation type="submission" date="2018-05" db="EMBL/GenBank/DDBJ databases">
        <authorList>
            <person name="Lanie J.A."/>
            <person name="Ng W.-L."/>
            <person name="Kazmierczak K.M."/>
            <person name="Andrzejewski T.M."/>
            <person name="Davidsen T.M."/>
            <person name="Wayne K.J."/>
            <person name="Tettelin H."/>
            <person name="Glass J.I."/>
            <person name="Rusch D."/>
            <person name="Podicherti R."/>
            <person name="Tsui H.-C.T."/>
            <person name="Winkler M.E."/>
        </authorList>
    </citation>
    <scope>NUCLEOTIDE SEQUENCE</scope>
</reference>
<sequence>MGFFNKLADNFKSSDFSVAGNSKVKTLKKDFSKSFDGAVLRVYY</sequence>
<accession>A0A382N862</accession>